<keyword evidence="2" id="KW-0808">Transferase</keyword>
<keyword evidence="3 6" id="KW-0418">Kinase</keyword>
<keyword evidence="1" id="KW-0597">Phosphoprotein</keyword>
<evidence type="ECO:0000256" key="1">
    <source>
        <dbReference type="ARBA" id="ARBA00022553"/>
    </source>
</evidence>
<evidence type="ECO:0000313" key="6">
    <source>
        <dbReference type="EMBL" id="SIS80839.1"/>
    </source>
</evidence>
<dbReference type="OrthoDB" id="2375606at2"/>
<gene>
    <name evidence="6" type="ORF">SAMN05421790_105188</name>
</gene>
<dbReference type="Pfam" id="PF14689">
    <property type="entry name" value="SPOB_a"/>
    <property type="match status" value="1"/>
</dbReference>
<reference evidence="7" key="1">
    <citation type="submission" date="2017-01" db="EMBL/GenBank/DDBJ databases">
        <authorList>
            <person name="Varghese N."/>
            <person name="Submissions S."/>
        </authorList>
    </citation>
    <scope>NUCLEOTIDE SEQUENCE [LARGE SCALE GENOMIC DNA]</scope>
    <source>
        <strain evidence="7">DSM 45196</strain>
    </source>
</reference>
<keyword evidence="7" id="KW-1185">Reference proteome</keyword>
<keyword evidence="4" id="KW-0472">Membrane</keyword>
<dbReference type="Gene3D" id="1.10.287.130">
    <property type="match status" value="1"/>
</dbReference>
<dbReference type="InterPro" id="IPR016120">
    <property type="entry name" value="Sig_transdc_His_kin_SpoOB"/>
</dbReference>
<dbReference type="InterPro" id="IPR039506">
    <property type="entry name" value="SPOB_a"/>
</dbReference>
<organism evidence="6 7">
    <name type="scientific">Kroppenstedtia eburnea</name>
    <dbReference type="NCBI Taxonomy" id="714067"/>
    <lineage>
        <taxon>Bacteria</taxon>
        <taxon>Bacillati</taxon>
        <taxon>Bacillota</taxon>
        <taxon>Bacilli</taxon>
        <taxon>Bacillales</taxon>
        <taxon>Thermoactinomycetaceae</taxon>
        <taxon>Kroppenstedtia</taxon>
    </lineage>
</organism>
<protein>
    <submittedName>
        <fullName evidence="6">Sensor_kinase_SpoOB-type, alpha-helical domain</fullName>
    </submittedName>
</protein>
<dbReference type="SUPFAM" id="SSF55890">
    <property type="entry name" value="Sporulation response regulatory protein Spo0B"/>
    <property type="match status" value="1"/>
</dbReference>
<accession>A0A1N7M4D3</accession>
<feature type="transmembrane region" description="Helical" evidence="4">
    <location>
        <begin position="7"/>
        <end position="24"/>
    </location>
</feature>
<dbReference type="EMBL" id="FTOD01000005">
    <property type="protein sequence ID" value="SIS80839.1"/>
    <property type="molecule type" value="Genomic_DNA"/>
</dbReference>
<dbReference type="RefSeq" id="WP_076524833.1">
    <property type="nucleotide sequence ID" value="NZ_CP048103.1"/>
</dbReference>
<dbReference type="AlphaFoldDB" id="A0A1N7M4D3"/>
<evidence type="ECO:0000313" key="7">
    <source>
        <dbReference type="Proteomes" id="UP000186795"/>
    </source>
</evidence>
<evidence type="ECO:0000256" key="4">
    <source>
        <dbReference type="SAM" id="Phobius"/>
    </source>
</evidence>
<feature type="transmembrane region" description="Helical" evidence="4">
    <location>
        <begin position="30"/>
        <end position="48"/>
    </location>
</feature>
<feature type="domain" description="SpoOB alpha-helical" evidence="5">
    <location>
        <begin position="59"/>
        <end position="110"/>
    </location>
</feature>
<evidence type="ECO:0000256" key="2">
    <source>
        <dbReference type="ARBA" id="ARBA00022679"/>
    </source>
</evidence>
<proteinExistence type="predicted"/>
<name>A0A1N7M4D3_9BACL</name>
<keyword evidence="4" id="KW-1133">Transmembrane helix</keyword>
<dbReference type="GO" id="GO:0000155">
    <property type="term" value="F:phosphorelay sensor kinase activity"/>
    <property type="evidence" value="ECO:0007669"/>
    <property type="project" value="InterPro"/>
</dbReference>
<evidence type="ECO:0000259" key="5">
    <source>
        <dbReference type="Pfam" id="PF14689"/>
    </source>
</evidence>
<sequence length="240" mass="27581">MPKGFSFWLQMISLAVAVLLLSVHPWDWRVGLASGLGLLVVAGGWMRTQIRRLERQHRERAAREQLELLSLQRHDWLNHLQVLLGFTTLNKAERIAPYLQELVKRLDIERVSSQVEPPELALKLALLNRDHPEWHWVVEVGEELGPLKGNAADRIGWILEQTATWLKPFAGEAGEVKELYLQLSGYQGGFLLQFRPEGEEKYPTGEWQQLREKIKACGGEAMLRDSGRFFDIRVPSERNT</sequence>
<evidence type="ECO:0000256" key="3">
    <source>
        <dbReference type="ARBA" id="ARBA00022777"/>
    </source>
</evidence>
<keyword evidence="4" id="KW-0812">Transmembrane</keyword>
<dbReference type="Proteomes" id="UP000186795">
    <property type="component" value="Unassembled WGS sequence"/>
</dbReference>